<sequence>MRAFDNYNKELNRVFDSFYTRVSHPYIKKFLEDPVVDTDQAAVLFYMLKDKGYSRQYIHDCILTALFVQAALDTHETVNVHGLGTETLKTKRQLTVLAGDYYSSLYYYVLSQLGDVPLIRVMAKSIQDINESKMSIYKQHKKKYKPGIRELKNVYTSLLKNIAEFTGSADRVALIEEFFLFKSLLAERDLFLDHGYCGKALNLFYGSSEIKLNSLNEKFIIDQFNIYIEASMIELEKLLRHNNGSADYIQLRFDELLQKYRLKEQCAVEEG</sequence>
<accession>A0A1H9P8G2</accession>
<dbReference type="STRING" id="1601833.SAMN05518684_101195"/>
<reference evidence="2" key="1">
    <citation type="submission" date="2016-10" db="EMBL/GenBank/DDBJ databases">
        <authorList>
            <person name="Varghese N."/>
            <person name="Submissions S."/>
        </authorList>
    </citation>
    <scope>NUCLEOTIDE SEQUENCE [LARGE SCALE GENOMIC DNA]</scope>
    <source>
        <strain evidence="2">S9</strain>
    </source>
</reference>
<dbReference type="GO" id="GO:0009234">
    <property type="term" value="P:menaquinone biosynthetic process"/>
    <property type="evidence" value="ECO:0007669"/>
    <property type="project" value="InterPro"/>
</dbReference>
<organism evidence="1 2">
    <name type="scientific">Salipaludibacillus aurantiacus</name>
    <dbReference type="NCBI Taxonomy" id="1601833"/>
    <lineage>
        <taxon>Bacteria</taxon>
        <taxon>Bacillati</taxon>
        <taxon>Bacillota</taxon>
        <taxon>Bacilli</taxon>
        <taxon>Bacillales</taxon>
        <taxon>Bacillaceae</taxon>
    </lineage>
</organism>
<gene>
    <name evidence="1" type="ORF">SAMN05518684_101195</name>
</gene>
<dbReference type="EMBL" id="FOGT01000001">
    <property type="protein sequence ID" value="SER44574.1"/>
    <property type="molecule type" value="Genomic_DNA"/>
</dbReference>
<dbReference type="AlphaFoldDB" id="A0A1H9P8G2"/>
<dbReference type="Gene3D" id="1.20.120.1450">
    <property type="match status" value="1"/>
</dbReference>
<keyword evidence="2" id="KW-1185">Reference proteome</keyword>
<dbReference type="InterPro" id="IPR009920">
    <property type="entry name" value="HEPPP_synth_su1"/>
</dbReference>
<evidence type="ECO:0000313" key="2">
    <source>
        <dbReference type="Proteomes" id="UP000198571"/>
    </source>
</evidence>
<dbReference type="RefSeq" id="WP_177174139.1">
    <property type="nucleotide sequence ID" value="NZ_FOGT01000001.1"/>
</dbReference>
<name>A0A1H9P8G2_9BACI</name>
<dbReference type="Pfam" id="PF07307">
    <property type="entry name" value="HEPPP_synt_1"/>
    <property type="match status" value="1"/>
</dbReference>
<proteinExistence type="predicted"/>
<evidence type="ECO:0000313" key="1">
    <source>
        <dbReference type="EMBL" id="SER44574.1"/>
    </source>
</evidence>
<protein>
    <submittedName>
        <fullName evidence="1">Heptaprenyl diphosphate synthase</fullName>
    </submittedName>
</protein>
<dbReference type="Proteomes" id="UP000198571">
    <property type="component" value="Unassembled WGS sequence"/>
</dbReference>